<comment type="caution">
    <text evidence="2">The sequence shown here is derived from an EMBL/GenBank/DDBJ whole genome shotgun (WGS) entry which is preliminary data.</text>
</comment>
<keyword evidence="3" id="KW-1185">Reference proteome</keyword>
<sequence length="133" mass="13647">MIRLAAIASIASLCGLATPSLATEWVNCVAPDGAATFDFLVGSVDFLSIAGLNISVGEKVWASSAAYGPGDPVVVGQAFETSDMILIDAVDEGMAAKIAELRLFKSTEADSFVYGGTLRIPGQGVWAVSCSGQ</sequence>
<dbReference type="EMBL" id="LAJE02000290">
    <property type="protein sequence ID" value="OEO29321.1"/>
    <property type="molecule type" value="Genomic_DNA"/>
</dbReference>
<evidence type="ECO:0000313" key="2">
    <source>
        <dbReference type="EMBL" id="OEO29321.1"/>
    </source>
</evidence>
<evidence type="ECO:0000313" key="3">
    <source>
        <dbReference type="Proteomes" id="UP000095463"/>
    </source>
</evidence>
<feature type="signal peptide" evidence="1">
    <location>
        <begin position="1"/>
        <end position="22"/>
    </location>
</feature>
<feature type="chain" id="PRO_5009190251" evidence="1">
    <location>
        <begin position="23"/>
        <end position="133"/>
    </location>
</feature>
<gene>
    <name evidence="2" type="ORF">VW23_002185</name>
</gene>
<name>A0A1E5XL42_9HYPH</name>
<keyword evidence="1" id="KW-0732">Signal</keyword>
<evidence type="ECO:0000256" key="1">
    <source>
        <dbReference type="SAM" id="SignalP"/>
    </source>
</evidence>
<dbReference type="Proteomes" id="UP000095463">
    <property type="component" value="Unassembled WGS sequence"/>
</dbReference>
<proteinExistence type="predicted"/>
<dbReference type="RefSeq" id="WP_069911407.1">
    <property type="nucleotide sequence ID" value="NZ_LAJE02000290.1"/>
</dbReference>
<protein>
    <submittedName>
        <fullName evidence="2">Uncharacterized protein</fullName>
    </submittedName>
</protein>
<dbReference type="AlphaFoldDB" id="A0A1E5XL42"/>
<dbReference type="OrthoDB" id="7949901at2"/>
<reference evidence="2 3" key="1">
    <citation type="journal article" date="2015" name="Genome Announc.">
        <title>Genome Assemblies of Three Soil-Associated Devosia species: D. insulae, D. limi, and D. soli.</title>
        <authorList>
            <person name="Hassan Y.I."/>
            <person name="Lepp D."/>
            <person name="Zhou T."/>
        </authorList>
    </citation>
    <scope>NUCLEOTIDE SEQUENCE [LARGE SCALE GENOMIC DNA]</scope>
    <source>
        <strain evidence="2 3">DS-56</strain>
    </source>
</reference>
<accession>A0A1E5XL42</accession>
<organism evidence="2 3">
    <name type="scientific">Devosia insulae DS-56</name>
    <dbReference type="NCBI Taxonomy" id="1116389"/>
    <lineage>
        <taxon>Bacteria</taxon>
        <taxon>Pseudomonadati</taxon>
        <taxon>Pseudomonadota</taxon>
        <taxon>Alphaproteobacteria</taxon>
        <taxon>Hyphomicrobiales</taxon>
        <taxon>Devosiaceae</taxon>
        <taxon>Devosia</taxon>
    </lineage>
</organism>